<feature type="compositionally biased region" description="Acidic residues" evidence="1">
    <location>
        <begin position="85"/>
        <end position="97"/>
    </location>
</feature>
<feature type="region of interest" description="Disordered" evidence="1">
    <location>
        <begin position="83"/>
        <end position="106"/>
    </location>
</feature>
<evidence type="ECO:0000313" key="2">
    <source>
        <dbReference type="EMBL" id="MED6189673.1"/>
    </source>
</evidence>
<feature type="non-terminal residue" evidence="2">
    <location>
        <position position="1"/>
    </location>
</feature>
<gene>
    <name evidence="2" type="ORF">PIB30_098366</name>
</gene>
<reference evidence="2 3" key="1">
    <citation type="journal article" date="2023" name="Plants (Basel)">
        <title>Bridging the Gap: Combining Genomics and Transcriptomics Approaches to Understand Stylosanthes scabra, an Orphan Legume from the Brazilian Caatinga.</title>
        <authorList>
            <person name="Ferreira-Neto J.R.C."/>
            <person name="da Silva M.D."/>
            <person name="Binneck E."/>
            <person name="de Melo N.F."/>
            <person name="da Silva R.H."/>
            <person name="de Melo A.L.T.M."/>
            <person name="Pandolfi V."/>
            <person name="Bustamante F.O."/>
            <person name="Brasileiro-Vidal A.C."/>
            <person name="Benko-Iseppon A.M."/>
        </authorList>
    </citation>
    <scope>NUCLEOTIDE SEQUENCE [LARGE SCALE GENOMIC DNA]</scope>
    <source>
        <tissue evidence="2">Leaves</tissue>
    </source>
</reference>
<dbReference type="Proteomes" id="UP001341840">
    <property type="component" value="Unassembled WGS sequence"/>
</dbReference>
<keyword evidence="3" id="KW-1185">Reference proteome</keyword>
<sequence length="164" mass="18162">FQSQEDEDEFHKQSTCNGLEDRNAAVVVQRPPPKPLDLKSSMEELFTMQMPACKNVIEVAENEYGIHSGAVLEKGNVNSTKVEPAEVENGVDDDDGTESSADAKEKRRTIVAGVDATMTDGGLQARRLRQFVSDTAAFPCGYSVESRRQCRRTEPKSRRHGCGW</sequence>
<feature type="region of interest" description="Disordered" evidence="1">
    <location>
        <begin position="1"/>
        <end position="36"/>
    </location>
</feature>
<feature type="compositionally biased region" description="Basic and acidic residues" evidence="1">
    <location>
        <begin position="145"/>
        <end position="156"/>
    </location>
</feature>
<organism evidence="2 3">
    <name type="scientific">Stylosanthes scabra</name>
    <dbReference type="NCBI Taxonomy" id="79078"/>
    <lineage>
        <taxon>Eukaryota</taxon>
        <taxon>Viridiplantae</taxon>
        <taxon>Streptophyta</taxon>
        <taxon>Embryophyta</taxon>
        <taxon>Tracheophyta</taxon>
        <taxon>Spermatophyta</taxon>
        <taxon>Magnoliopsida</taxon>
        <taxon>eudicotyledons</taxon>
        <taxon>Gunneridae</taxon>
        <taxon>Pentapetalae</taxon>
        <taxon>rosids</taxon>
        <taxon>fabids</taxon>
        <taxon>Fabales</taxon>
        <taxon>Fabaceae</taxon>
        <taxon>Papilionoideae</taxon>
        <taxon>50 kb inversion clade</taxon>
        <taxon>dalbergioids sensu lato</taxon>
        <taxon>Dalbergieae</taxon>
        <taxon>Pterocarpus clade</taxon>
        <taxon>Stylosanthes</taxon>
    </lineage>
</organism>
<comment type="caution">
    <text evidence="2">The sequence shown here is derived from an EMBL/GenBank/DDBJ whole genome shotgun (WGS) entry which is preliminary data.</text>
</comment>
<accession>A0ABU6WY89</accession>
<evidence type="ECO:0000313" key="3">
    <source>
        <dbReference type="Proteomes" id="UP001341840"/>
    </source>
</evidence>
<proteinExistence type="predicted"/>
<evidence type="ECO:0000256" key="1">
    <source>
        <dbReference type="SAM" id="MobiDB-lite"/>
    </source>
</evidence>
<protein>
    <submittedName>
        <fullName evidence="2">Uncharacterized protein</fullName>
    </submittedName>
</protein>
<name>A0ABU6WY89_9FABA</name>
<dbReference type="EMBL" id="JASCZI010183750">
    <property type="protein sequence ID" value="MED6189673.1"/>
    <property type="molecule type" value="Genomic_DNA"/>
</dbReference>
<feature type="region of interest" description="Disordered" evidence="1">
    <location>
        <begin position="145"/>
        <end position="164"/>
    </location>
</feature>